<dbReference type="EMBL" id="RHHR01000049">
    <property type="protein sequence ID" value="RNB67810.1"/>
    <property type="molecule type" value="Genomic_DNA"/>
</dbReference>
<gene>
    <name evidence="1" type="ORF">EDM52_21870</name>
</gene>
<reference evidence="1 2" key="1">
    <citation type="submission" date="2018-10" db="EMBL/GenBank/DDBJ databases">
        <title>Phylogenomics of Brevibacillus.</title>
        <authorList>
            <person name="Dunlap C."/>
        </authorList>
    </citation>
    <scope>NUCLEOTIDE SEQUENCE [LARGE SCALE GENOMIC DNA]</scope>
    <source>
        <strain evidence="1 2">JCM 12215</strain>
    </source>
</reference>
<dbReference type="AlphaFoldDB" id="A0A3M8BWI6"/>
<accession>A0A3M8BWI6</accession>
<sequence>MEVSKRLRQMVHESIPGVEERIQYKKPHFLKNGHYAAVMKEIPRYENGVGVFPLPKL</sequence>
<keyword evidence="2" id="KW-1185">Reference proteome</keyword>
<protein>
    <submittedName>
        <fullName evidence="1">DUF1801 domain-containing protein</fullName>
    </submittedName>
</protein>
<name>A0A3M8BWI6_9BACL</name>
<dbReference type="SUPFAM" id="SSF159888">
    <property type="entry name" value="YdhG-like"/>
    <property type="match status" value="1"/>
</dbReference>
<organism evidence="1 2">
    <name type="scientific">Brevibacillus invocatus</name>
    <dbReference type="NCBI Taxonomy" id="173959"/>
    <lineage>
        <taxon>Bacteria</taxon>
        <taxon>Bacillati</taxon>
        <taxon>Bacillota</taxon>
        <taxon>Bacilli</taxon>
        <taxon>Bacillales</taxon>
        <taxon>Paenibacillaceae</taxon>
        <taxon>Brevibacillus</taxon>
    </lineage>
</organism>
<evidence type="ECO:0000313" key="2">
    <source>
        <dbReference type="Proteomes" id="UP000282028"/>
    </source>
</evidence>
<dbReference type="Proteomes" id="UP000282028">
    <property type="component" value="Unassembled WGS sequence"/>
</dbReference>
<evidence type="ECO:0000313" key="1">
    <source>
        <dbReference type="EMBL" id="RNB67810.1"/>
    </source>
</evidence>
<dbReference type="Gene3D" id="3.90.1150.200">
    <property type="match status" value="1"/>
</dbReference>
<proteinExistence type="predicted"/>
<dbReference type="OrthoDB" id="9811812at2"/>
<comment type="caution">
    <text evidence="1">The sequence shown here is derived from an EMBL/GenBank/DDBJ whole genome shotgun (WGS) entry which is preliminary data.</text>
</comment>